<dbReference type="Proteomes" id="UP000238523">
    <property type="component" value="Chromosome"/>
</dbReference>
<reference evidence="1 2" key="1">
    <citation type="submission" date="2017-11" db="EMBL/GenBank/DDBJ databases">
        <title>Complete genome of Rhizobium leguminosarum Norway, an ineffective micro-symbiont.</title>
        <authorList>
            <person name="Hoffrichter A."/>
            <person name="Liang J."/>
            <person name="Brachmann A."/>
            <person name="Marin M."/>
        </authorList>
    </citation>
    <scope>NUCLEOTIDE SEQUENCE [LARGE SCALE GENOMIC DNA]</scope>
    <source>
        <strain evidence="1 2">Norway</strain>
    </source>
</reference>
<protein>
    <submittedName>
        <fullName evidence="1">Uncharacterized protein</fullName>
    </submittedName>
</protein>
<accession>A0A2K9Z5N1</accession>
<sequence>MPSRYSRLAESCGFVGGPSSRPGFTTGDYAHFDTADVTGTLERVGGPRRSRLSFFKPPARRCR</sequence>
<dbReference type="EMBL" id="CP025012">
    <property type="protein sequence ID" value="AUW43411.1"/>
    <property type="molecule type" value="Genomic_DNA"/>
</dbReference>
<gene>
    <name evidence="1" type="ORF">CUJ84_Chr003067</name>
</gene>
<name>A0A2K9Z5N1_RHILE</name>
<evidence type="ECO:0000313" key="1">
    <source>
        <dbReference type="EMBL" id="AUW43411.1"/>
    </source>
</evidence>
<evidence type="ECO:0000313" key="2">
    <source>
        <dbReference type="Proteomes" id="UP000238523"/>
    </source>
</evidence>
<proteinExistence type="predicted"/>
<organism evidence="1 2">
    <name type="scientific">Rhizobium leguminosarum</name>
    <dbReference type="NCBI Taxonomy" id="384"/>
    <lineage>
        <taxon>Bacteria</taxon>
        <taxon>Pseudomonadati</taxon>
        <taxon>Pseudomonadota</taxon>
        <taxon>Alphaproteobacteria</taxon>
        <taxon>Hyphomicrobiales</taxon>
        <taxon>Rhizobiaceae</taxon>
        <taxon>Rhizobium/Agrobacterium group</taxon>
        <taxon>Rhizobium</taxon>
    </lineage>
</organism>
<dbReference type="AlphaFoldDB" id="A0A2K9Z5N1"/>